<keyword evidence="2" id="KW-1185">Reference proteome</keyword>
<dbReference type="Proteomes" id="UP000317171">
    <property type="component" value="Chromosome"/>
</dbReference>
<name>A0A517REM9_9PLAN</name>
<protein>
    <recommendedName>
        <fullName evidence="3">DUF1598 domain-containing protein</fullName>
    </recommendedName>
</protein>
<accession>A0A517REM9</accession>
<dbReference type="OrthoDB" id="233246at2"/>
<dbReference type="InterPro" id="IPR011487">
    <property type="entry name" value="DUF1598"/>
</dbReference>
<dbReference type="AlphaFoldDB" id="A0A517REM9"/>
<gene>
    <name evidence="1" type="ORF">Pan241w_24190</name>
</gene>
<evidence type="ECO:0008006" key="3">
    <source>
        <dbReference type="Google" id="ProtNLM"/>
    </source>
</evidence>
<sequence length="495" mass="55172">MRDVLISCGQHFLDRKLMLMNLLSLEKISRIKVVRCVLSLFLVLCLSTLSLAQTNNGGNNTGGNNQNNNQQNAGGITIDADGVIAAPFRITQNNKQLNQRRLQALAAQSLPGDVNQKSEFRKISLVQLEKVCQEFKEKNQPLPPEVQYLAGLWRIEYLFVDREKNDLIIAGPAEGFAANAQNRVVGVETGRPPIRLDDLVVAFQSQDRGLITGCSFDAKPQNLARMNEYIRRTNSASSAATAATRFKTMAQIIGMQDVSVTGVPAGSHYARILVEADYMLKRISIGLEPSGIREIKSHLATLRGGGNSTQRWWFTPLYDAFTTTAARDAFQLSGQRLQMMSQEEFVNTAGQRTDAAQTRLSTTKYAQQFTKHFAKLADQHPTFAELQSITDLTVLAALIRKENLDQQVGWEHRFFSTESDYLVPVGNIPKQVPTAMNYKKAGRLMICLVGGGVTVNARAVVNQTEFVTSRDNSLDEKKTSVLERGQDQTVRWWWD</sequence>
<organism evidence="1 2">
    <name type="scientific">Gimesia alba</name>
    <dbReference type="NCBI Taxonomy" id="2527973"/>
    <lineage>
        <taxon>Bacteria</taxon>
        <taxon>Pseudomonadati</taxon>
        <taxon>Planctomycetota</taxon>
        <taxon>Planctomycetia</taxon>
        <taxon>Planctomycetales</taxon>
        <taxon>Planctomycetaceae</taxon>
        <taxon>Gimesia</taxon>
    </lineage>
</organism>
<evidence type="ECO:0000313" key="2">
    <source>
        <dbReference type="Proteomes" id="UP000317171"/>
    </source>
</evidence>
<dbReference type="Pfam" id="PF07643">
    <property type="entry name" value="DUF1598"/>
    <property type="match status" value="1"/>
</dbReference>
<reference evidence="1 2" key="1">
    <citation type="submission" date="2019-02" db="EMBL/GenBank/DDBJ databases">
        <title>Deep-cultivation of Planctomycetes and their phenomic and genomic characterization uncovers novel biology.</title>
        <authorList>
            <person name="Wiegand S."/>
            <person name="Jogler M."/>
            <person name="Boedeker C."/>
            <person name="Pinto D."/>
            <person name="Vollmers J."/>
            <person name="Rivas-Marin E."/>
            <person name="Kohn T."/>
            <person name="Peeters S.H."/>
            <person name="Heuer A."/>
            <person name="Rast P."/>
            <person name="Oberbeckmann S."/>
            <person name="Bunk B."/>
            <person name="Jeske O."/>
            <person name="Meyerdierks A."/>
            <person name="Storesund J.E."/>
            <person name="Kallscheuer N."/>
            <person name="Luecker S."/>
            <person name="Lage O.M."/>
            <person name="Pohl T."/>
            <person name="Merkel B.J."/>
            <person name="Hornburger P."/>
            <person name="Mueller R.-W."/>
            <person name="Bruemmer F."/>
            <person name="Labrenz M."/>
            <person name="Spormann A.M."/>
            <person name="Op den Camp H."/>
            <person name="Overmann J."/>
            <person name="Amann R."/>
            <person name="Jetten M.S.M."/>
            <person name="Mascher T."/>
            <person name="Medema M.H."/>
            <person name="Devos D.P."/>
            <person name="Kaster A.-K."/>
            <person name="Ovreas L."/>
            <person name="Rohde M."/>
            <person name="Galperin M.Y."/>
            <person name="Jogler C."/>
        </authorList>
    </citation>
    <scope>NUCLEOTIDE SEQUENCE [LARGE SCALE GENOMIC DNA]</scope>
    <source>
        <strain evidence="1 2">Pan241w</strain>
    </source>
</reference>
<dbReference type="EMBL" id="CP036269">
    <property type="protein sequence ID" value="QDT42336.1"/>
    <property type="molecule type" value="Genomic_DNA"/>
</dbReference>
<proteinExistence type="predicted"/>
<dbReference type="KEGG" id="gaz:Pan241w_24190"/>
<evidence type="ECO:0000313" key="1">
    <source>
        <dbReference type="EMBL" id="QDT42336.1"/>
    </source>
</evidence>